<feature type="region of interest" description="Disordered" evidence="3">
    <location>
        <begin position="171"/>
        <end position="192"/>
    </location>
</feature>
<dbReference type="HOGENOM" id="CLU_863104_0_0_11"/>
<keyword evidence="6" id="KW-1185">Reference proteome</keyword>
<keyword evidence="4" id="KW-0812">Transmembrane</keyword>
<keyword evidence="2" id="KW-0804">Transcription</keyword>
<sequence length="304" mass="31460">MTSPTDMAGHPDVAEISDLAEGLLPPSRTTDIRRHLDACELCADVYASLEEIRGLLGTLPGPPSMPADVAGRIDAALAAEALLDATAPEPAAVPSADAMATAPEGADHPPVSRETPASSDRPSGKARRSSTGPGRKGGRRSGRRRLAALGAVFAAATLGIGAVIVSSLDDGTPSKEAGGHATASADTFSEGKLRQQVSTLLADNRGTQSETRAPRTFGAESGTTGENRLFTHPAVPECVQRGIGRETAALAAEEGVYQGRKALLVILPEPSDDRRVTVYIVEATCVDQPSAGPARVLLERSFTR</sequence>
<evidence type="ECO:0000313" key="5">
    <source>
        <dbReference type="EMBL" id="AJP02849.1"/>
    </source>
</evidence>
<feature type="transmembrane region" description="Helical" evidence="4">
    <location>
        <begin position="146"/>
        <end position="165"/>
    </location>
</feature>
<name>A0A0C5G3Q8_9ACTN</name>
<evidence type="ECO:0000256" key="1">
    <source>
        <dbReference type="ARBA" id="ARBA00023015"/>
    </source>
</evidence>
<keyword evidence="4" id="KW-1133">Transmembrane helix</keyword>
<dbReference type="PATRIC" id="fig|477245.3.peg.3509"/>
<keyword evidence="4" id="KW-0472">Membrane</keyword>
<protein>
    <submittedName>
        <fullName evidence="5">Membrane protein</fullName>
    </submittedName>
</protein>
<dbReference type="OrthoDB" id="4350643at2"/>
<reference evidence="5 6" key="1">
    <citation type="submission" date="2015-02" db="EMBL/GenBank/DDBJ databases">
        <title>Genome sequence of thermotolerant Streptomyces cyaneogriseus subsp. Noncyanogenus NMWT1, the producer of nematocidal antibiotics nemadectin.</title>
        <authorList>
            <person name="Wang H."/>
            <person name="Li C."/>
            <person name="Xiang W."/>
            <person name="Wang X."/>
        </authorList>
    </citation>
    <scope>NUCLEOTIDE SEQUENCE [LARGE SCALE GENOMIC DNA]</scope>
    <source>
        <strain evidence="5 6">NMWT 1</strain>
    </source>
</reference>
<dbReference type="InterPro" id="IPR041916">
    <property type="entry name" value="Anti_sigma_zinc_sf"/>
</dbReference>
<evidence type="ECO:0000313" key="6">
    <source>
        <dbReference type="Proteomes" id="UP000032234"/>
    </source>
</evidence>
<dbReference type="RefSeq" id="WP_044382730.1">
    <property type="nucleotide sequence ID" value="NZ_CP010849.1"/>
</dbReference>
<organism evidence="5 6">
    <name type="scientific">Streptomyces cyaneogriseus subsp. noncyanogenus</name>
    <dbReference type="NCBI Taxonomy" id="477245"/>
    <lineage>
        <taxon>Bacteria</taxon>
        <taxon>Bacillati</taxon>
        <taxon>Actinomycetota</taxon>
        <taxon>Actinomycetes</taxon>
        <taxon>Kitasatosporales</taxon>
        <taxon>Streptomycetaceae</taxon>
        <taxon>Streptomyces</taxon>
    </lineage>
</organism>
<gene>
    <name evidence="5" type="ORF">TU94_16550</name>
</gene>
<dbReference type="EMBL" id="CP010849">
    <property type="protein sequence ID" value="AJP02849.1"/>
    <property type="molecule type" value="Genomic_DNA"/>
</dbReference>
<dbReference type="STRING" id="477245.TU94_16550"/>
<dbReference type="Gene3D" id="1.10.10.1320">
    <property type="entry name" value="Anti-sigma factor, zinc-finger domain"/>
    <property type="match status" value="1"/>
</dbReference>
<feature type="region of interest" description="Disordered" evidence="3">
    <location>
        <begin position="91"/>
        <end position="142"/>
    </location>
</feature>
<evidence type="ECO:0000256" key="3">
    <source>
        <dbReference type="SAM" id="MobiDB-lite"/>
    </source>
</evidence>
<dbReference type="Proteomes" id="UP000032234">
    <property type="component" value="Chromosome"/>
</dbReference>
<dbReference type="KEGG" id="scw:TU94_16550"/>
<proteinExistence type="predicted"/>
<evidence type="ECO:0000256" key="4">
    <source>
        <dbReference type="SAM" id="Phobius"/>
    </source>
</evidence>
<evidence type="ECO:0000256" key="2">
    <source>
        <dbReference type="ARBA" id="ARBA00023163"/>
    </source>
</evidence>
<feature type="region of interest" description="Disordered" evidence="3">
    <location>
        <begin position="206"/>
        <end position="229"/>
    </location>
</feature>
<keyword evidence="1" id="KW-0805">Transcription regulation</keyword>
<accession>A0A0C5G3Q8</accession>
<dbReference type="AlphaFoldDB" id="A0A0C5G3Q8"/>